<dbReference type="EMBL" id="JBHRVA010000003">
    <property type="protein sequence ID" value="MFC3303923.1"/>
    <property type="molecule type" value="Genomic_DNA"/>
</dbReference>
<organism evidence="1 2">
    <name type="scientific">Parvularcula lutaonensis</name>
    <dbReference type="NCBI Taxonomy" id="491923"/>
    <lineage>
        <taxon>Bacteria</taxon>
        <taxon>Pseudomonadati</taxon>
        <taxon>Pseudomonadota</taxon>
        <taxon>Alphaproteobacteria</taxon>
        <taxon>Parvularculales</taxon>
        <taxon>Parvularculaceae</taxon>
        <taxon>Parvularcula</taxon>
    </lineage>
</organism>
<name>A0ABV7MG09_9PROT</name>
<dbReference type="Proteomes" id="UP001595607">
    <property type="component" value="Unassembled WGS sequence"/>
</dbReference>
<gene>
    <name evidence="1" type="ORF">ACFONP_14430</name>
</gene>
<keyword evidence="2" id="KW-1185">Reference proteome</keyword>
<reference evidence="2" key="1">
    <citation type="journal article" date="2019" name="Int. J. Syst. Evol. Microbiol.">
        <title>The Global Catalogue of Microorganisms (GCM) 10K type strain sequencing project: providing services to taxonomists for standard genome sequencing and annotation.</title>
        <authorList>
            <consortium name="The Broad Institute Genomics Platform"/>
            <consortium name="The Broad Institute Genome Sequencing Center for Infectious Disease"/>
            <person name="Wu L."/>
            <person name="Ma J."/>
        </authorList>
    </citation>
    <scope>NUCLEOTIDE SEQUENCE [LARGE SCALE GENOMIC DNA]</scope>
    <source>
        <strain evidence="2">KCTC 22245</strain>
    </source>
</reference>
<dbReference type="RefSeq" id="WP_378993302.1">
    <property type="nucleotide sequence ID" value="NZ_JBHRVA010000003.1"/>
</dbReference>
<evidence type="ECO:0000313" key="2">
    <source>
        <dbReference type="Proteomes" id="UP001595607"/>
    </source>
</evidence>
<sequence length="66" mass="7137">MSNIASQLTLEMLEITKEQALELMKLLPESEEGAPSENGPAAELVCALDQLQAGYCSMILIKRKSG</sequence>
<evidence type="ECO:0000313" key="1">
    <source>
        <dbReference type="EMBL" id="MFC3303923.1"/>
    </source>
</evidence>
<proteinExistence type="predicted"/>
<accession>A0ABV7MG09</accession>
<comment type="caution">
    <text evidence="1">The sequence shown here is derived from an EMBL/GenBank/DDBJ whole genome shotgun (WGS) entry which is preliminary data.</text>
</comment>
<protein>
    <submittedName>
        <fullName evidence="1">Uncharacterized protein</fullName>
    </submittedName>
</protein>